<evidence type="ECO:0000313" key="6">
    <source>
        <dbReference type="Proteomes" id="UP000531594"/>
    </source>
</evidence>
<dbReference type="AlphaFoldDB" id="A0A7X0HV62"/>
<dbReference type="InterPro" id="IPR003959">
    <property type="entry name" value="ATPase_AAA_core"/>
</dbReference>
<keyword evidence="3" id="KW-0067">ATP-binding</keyword>
<dbReference type="InterPro" id="IPR041627">
    <property type="entry name" value="AAA_lid_6"/>
</dbReference>
<keyword evidence="6" id="KW-1185">Reference proteome</keyword>
<dbReference type="PANTHER" id="PTHR43392:SF2">
    <property type="entry name" value="AAA-TYPE ATPASE FAMILY PROTEIN _ ANKYRIN REPEAT FAMILY PROTEIN"/>
    <property type="match status" value="1"/>
</dbReference>
<dbReference type="GO" id="GO:0016887">
    <property type="term" value="F:ATP hydrolysis activity"/>
    <property type="evidence" value="ECO:0007669"/>
    <property type="project" value="InterPro"/>
</dbReference>
<dbReference type="PANTHER" id="PTHR43392">
    <property type="entry name" value="AAA-TYPE ATPASE FAMILY PROTEIN / ANKYRIN REPEAT FAMILY PROTEIN"/>
    <property type="match status" value="1"/>
</dbReference>
<dbReference type="Pfam" id="PF17866">
    <property type="entry name" value="AAA_lid_6"/>
    <property type="match status" value="2"/>
</dbReference>
<dbReference type="PRINTS" id="PR00819">
    <property type="entry name" value="CBXCFQXSUPER"/>
</dbReference>
<dbReference type="InterPro" id="IPR000641">
    <property type="entry name" value="CbxX/CfxQ"/>
</dbReference>
<dbReference type="Pfam" id="PF00004">
    <property type="entry name" value="AAA"/>
    <property type="match status" value="2"/>
</dbReference>
<dbReference type="SMART" id="SM00382">
    <property type="entry name" value="AAA"/>
    <property type="match status" value="2"/>
</dbReference>
<feature type="domain" description="AAA+ ATPase" evidence="4">
    <location>
        <begin position="282"/>
        <end position="424"/>
    </location>
</feature>
<keyword evidence="2" id="KW-0547">Nucleotide-binding</keyword>
<dbReference type="EMBL" id="JACHGK010000021">
    <property type="protein sequence ID" value="MBB6447393.1"/>
    <property type="molecule type" value="Genomic_DNA"/>
</dbReference>
<organism evidence="5 6">
    <name type="scientific">Bacillus benzoevorans</name>
    <dbReference type="NCBI Taxonomy" id="1456"/>
    <lineage>
        <taxon>Bacteria</taxon>
        <taxon>Bacillati</taxon>
        <taxon>Bacillota</taxon>
        <taxon>Bacilli</taxon>
        <taxon>Bacillales</taxon>
        <taxon>Bacillaceae</taxon>
        <taxon>Bacillus</taxon>
    </lineage>
</organism>
<dbReference type="Gene3D" id="3.40.50.300">
    <property type="entry name" value="P-loop containing nucleotide triphosphate hydrolases"/>
    <property type="match status" value="2"/>
</dbReference>
<gene>
    <name evidence="5" type="ORF">HNR53_004073</name>
</gene>
<feature type="domain" description="AAA+ ATPase" evidence="4">
    <location>
        <begin position="557"/>
        <end position="695"/>
    </location>
</feature>
<dbReference type="RefSeq" id="WP_184529304.1">
    <property type="nucleotide sequence ID" value="NZ_JACHGK010000021.1"/>
</dbReference>
<evidence type="ECO:0000256" key="2">
    <source>
        <dbReference type="ARBA" id="ARBA00022741"/>
    </source>
</evidence>
<reference evidence="5 6" key="1">
    <citation type="submission" date="2020-08" db="EMBL/GenBank/DDBJ databases">
        <title>Genomic Encyclopedia of Type Strains, Phase IV (KMG-IV): sequencing the most valuable type-strain genomes for metagenomic binning, comparative biology and taxonomic classification.</title>
        <authorList>
            <person name="Goeker M."/>
        </authorList>
    </citation>
    <scope>NUCLEOTIDE SEQUENCE [LARGE SCALE GENOMIC DNA]</scope>
    <source>
        <strain evidence="5 6">DSM 5391</strain>
    </source>
</reference>
<dbReference type="CDD" id="cd00009">
    <property type="entry name" value="AAA"/>
    <property type="match status" value="2"/>
</dbReference>
<evidence type="ECO:0000313" key="5">
    <source>
        <dbReference type="EMBL" id="MBB6447393.1"/>
    </source>
</evidence>
<protein>
    <submittedName>
        <fullName evidence="5">SpoVK/Ycf46/Vps4 family AAA+-type ATPase</fullName>
    </submittedName>
</protein>
<dbReference type="InterPro" id="IPR050773">
    <property type="entry name" value="CbxX/CfxQ_RuBisCO_ESX"/>
</dbReference>
<dbReference type="FunFam" id="3.40.50.300:FF:000216">
    <property type="entry name" value="Type VII secretion ATPase EccA"/>
    <property type="match status" value="2"/>
</dbReference>
<evidence type="ECO:0000259" key="4">
    <source>
        <dbReference type="SMART" id="SM00382"/>
    </source>
</evidence>
<proteinExistence type="inferred from homology"/>
<dbReference type="InterPro" id="IPR027417">
    <property type="entry name" value="P-loop_NTPase"/>
</dbReference>
<evidence type="ECO:0000256" key="3">
    <source>
        <dbReference type="ARBA" id="ARBA00022840"/>
    </source>
</evidence>
<accession>A0A7X0HV62</accession>
<comment type="similarity">
    <text evidence="1">Belongs to the CbxX/CfxQ family.</text>
</comment>
<dbReference type="InterPro" id="IPR003593">
    <property type="entry name" value="AAA+_ATPase"/>
</dbReference>
<name>A0A7X0HV62_9BACI</name>
<dbReference type="Proteomes" id="UP000531594">
    <property type="component" value="Unassembled WGS sequence"/>
</dbReference>
<dbReference type="GO" id="GO:0005524">
    <property type="term" value="F:ATP binding"/>
    <property type="evidence" value="ECO:0007669"/>
    <property type="project" value="UniProtKB-KW"/>
</dbReference>
<dbReference type="SUPFAM" id="SSF52540">
    <property type="entry name" value="P-loop containing nucleoside triphosphate hydrolases"/>
    <property type="match status" value="2"/>
</dbReference>
<evidence type="ECO:0000256" key="1">
    <source>
        <dbReference type="ARBA" id="ARBA00010378"/>
    </source>
</evidence>
<sequence>MQRFQLSKQQLEHVPIEQWENDLSIHGFIQNEGELLQFIKKNNLHNEENCKKAAQLLTIVARSFAGKGKRESLILALMENAEQLDPDNRKAQEYLACFKWKKNDVLLDELTFPPLRETDNRQAKKQTVDLYIHTCKTFLKSAEEHLNQLSDLSDSPCDITNADSMDVYEKVISLLEEVKSETESLLRSATEYKDSLVGTFHTAGYLEEIKKHLNHIDELKSQWKEFFCVKEEPNEEKNLTVLEELQAMIGLQSVKSRVNDFYQFFKYQKLRKEQGFQTKDEVSLNMIITGNPGTGKTTLARLLAKIYHELGVLPREEVIETDRAQLVGSFIGQTEENVRSIVEKALGGVLFIDEAYNLKRVGQSGNDYGQTAIDTLVSLMTGSEFGGTFAVILAGYPDEMRQFLDANPGLRSRFPSSNFIALPNYSNQELLEIGEKLAADNDYLMTDEAKQALEESIERERVDNTFGNARAVRNLVLDAIFKKGARFKEDHKGGILEYSLLDQEDFSMDKMEIRESPQQKLSSLIGLTDVKEEVNAIISFVKMQKLRRDHGLPILPIQLHAVFTGNSGTGKTTVAKIYAELLKECGLLKRGHLITTSRADFVAGYVGQTSIKTKRKIRDALGGVLFIDEAYSLLGQTIGDFGKEVIDTLVDEMTKHNENLVVVLAGYSNEMKSLLESNPGLQSRFKKFIHFPDYSDHELLQIMKLYGDQYDYHLTQDAEKYVLEKLNNKAFNGNGRFAVNLITETIQTQAQRLMAQTAHMTEIDKALIIEVADIEKAFNKMERGE</sequence>
<comment type="caution">
    <text evidence="5">The sequence shown here is derived from an EMBL/GenBank/DDBJ whole genome shotgun (WGS) entry which is preliminary data.</text>
</comment>
<dbReference type="Gene3D" id="1.10.8.60">
    <property type="match status" value="1"/>
</dbReference>